<dbReference type="Proteomes" id="UP000243052">
    <property type="component" value="Chromosome viii"/>
</dbReference>
<dbReference type="PANTHER" id="PTHR13093">
    <property type="entry name" value="ZINC FINGER HIT DOMAIN CONTAINING PROTEIN 1"/>
    <property type="match status" value="1"/>
</dbReference>
<dbReference type="EMBL" id="CP014248">
    <property type="protein sequence ID" value="AMD22507.1"/>
    <property type="molecule type" value="Genomic_DNA"/>
</dbReference>
<dbReference type="InterPro" id="IPR007529">
    <property type="entry name" value="Znf_HIT"/>
</dbReference>
<dbReference type="RefSeq" id="XP_017989503.1">
    <property type="nucleotide sequence ID" value="XM_018134225.1"/>
</dbReference>
<dbReference type="STRING" id="45286.A0A0X8HVX6"/>
<dbReference type="GO" id="GO:0006338">
    <property type="term" value="P:chromatin remodeling"/>
    <property type="evidence" value="ECO:0007669"/>
    <property type="project" value="InterPro"/>
</dbReference>
<dbReference type="AlphaFoldDB" id="A0A0X8HVX6"/>
<keyword evidence="1" id="KW-0479">Metal-binding</keyword>
<accession>A0A0X8HVX6</accession>
<dbReference type="InterPro" id="IPR039723">
    <property type="entry name" value="Vps71/ZNHIT1"/>
</dbReference>
<feature type="domain" description="HIT-type" evidence="5">
    <location>
        <begin position="221"/>
        <end position="254"/>
    </location>
</feature>
<dbReference type="OrthoDB" id="74807at2759"/>
<evidence type="ECO:0000256" key="2">
    <source>
        <dbReference type="ARBA" id="ARBA00022771"/>
    </source>
</evidence>
<protein>
    <submittedName>
        <fullName evidence="6">HHL263Wp</fullName>
    </submittedName>
</protein>
<evidence type="ECO:0000313" key="7">
    <source>
        <dbReference type="Proteomes" id="UP000243052"/>
    </source>
</evidence>
<sequence length="256" mass="28925">MGFVEEINWRTYQPNVYFSSVNALSATRSRIGKQSASNSSNRSSKRINYSLTDLENKIYNQNESNGNGNSDKNHLAGGLDRYSQAELLKSNKRFMELDTENFSEIRGVPHLMSVITGVHKDRIDEASSGISGSSAAGQTSSVNRRTKFELPKNMQHMYRCTRPPVPKRKNTNRIIALKKTLSSRRQLSSYLDALDNLNRSIIYNNVYNKKFLKVLPVITVCSICGGYKGISSCVRCKDKICSLKCYTLHNETRCSR</sequence>
<dbReference type="GO" id="GO:0008270">
    <property type="term" value="F:zinc ion binding"/>
    <property type="evidence" value="ECO:0007669"/>
    <property type="project" value="UniProtKB-UniRule"/>
</dbReference>
<keyword evidence="2 4" id="KW-0863">Zinc-finger</keyword>
<reference evidence="6 7" key="1">
    <citation type="submission" date="2016-01" db="EMBL/GenBank/DDBJ databases">
        <title>Genome sequence of the yeast Holleya sinecauda.</title>
        <authorList>
            <person name="Dietrich F.S."/>
        </authorList>
    </citation>
    <scope>NUCLEOTIDE SEQUENCE [LARGE SCALE GENOMIC DNA]</scope>
    <source>
        <strain evidence="6 7">ATCC 58844</strain>
    </source>
</reference>
<proteinExistence type="predicted"/>
<evidence type="ECO:0000256" key="3">
    <source>
        <dbReference type="ARBA" id="ARBA00022833"/>
    </source>
</evidence>
<organism evidence="6 7">
    <name type="scientific">Eremothecium sinecaudum</name>
    <dbReference type="NCBI Taxonomy" id="45286"/>
    <lineage>
        <taxon>Eukaryota</taxon>
        <taxon>Fungi</taxon>
        <taxon>Dikarya</taxon>
        <taxon>Ascomycota</taxon>
        <taxon>Saccharomycotina</taxon>
        <taxon>Saccharomycetes</taxon>
        <taxon>Saccharomycetales</taxon>
        <taxon>Saccharomycetaceae</taxon>
        <taxon>Eremothecium</taxon>
    </lineage>
</organism>
<keyword evidence="7" id="KW-1185">Reference proteome</keyword>
<evidence type="ECO:0000313" key="6">
    <source>
        <dbReference type="EMBL" id="AMD22507.1"/>
    </source>
</evidence>
<evidence type="ECO:0000259" key="5">
    <source>
        <dbReference type="PROSITE" id="PS51083"/>
    </source>
</evidence>
<dbReference type="GeneID" id="28725865"/>
<gene>
    <name evidence="6" type="ORF">AW171_hschr84555</name>
</gene>
<evidence type="ECO:0000256" key="4">
    <source>
        <dbReference type="PROSITE-ProRule" id="PRU00453"/>
    </source>
</evidence>
<dbReference type="PROSITE" id="PS51083">
    <property type="entry name" value="ZF_HIT"/>
    <property type="match status" value="1"/>
</dbReference>
<name>A0A0X8HVX6_9SACH</name>
<evidence type="ECO:0000256" key="1">
    <source>
        <dbReference type="ARBA" id="ARBA00022723"/>
    </source>
</evidence>
<dbReference type="CDD" id="cd21437">
    <property type="entry name" value="zf-HIT_ZNHIT1_like"/>
    <property type="match status" value="1"/>
</dbReference>
<keyword evidence="3" id="KW-0862">Zinc</keyword>
<dbReference type="GO" id="GO:0005634">
    <property type="term" value="C:nucleus"/>
    <property type="evidence" value="ECO:0007669"/>
    <property type="project" value="UniProtKB-ARBA"/>
</dbReference>